<evidence type="ECO:0000256" key="2">
    <source>
        <dbReference type="PROSITE-ProRule" id="PRU00708"/>
    </source>
</evidence>
<dbReference type="PANTHER" id="PTHR47926">
    <property type="entry name" value="PENTATRICOPEPTIDE REPEAT-CONTAINING PROTEIN"/>
    <property type="match status" value="1"/>
</dbReference>
<evidence type="ECO:0000313" key="3">
    <source>
        <dbReference type="EMBL" id="KMZ66095.1"/>
    </source>
</evidence>
<evidence type="ECO:0000256" key="1">
    <source>
        <dbReference type="ARBA" id="ARBA00022737"/>
    </source>
</evidence>
<feature type="repeat" description="PPR" evidence="2">
    <location>
        <begin position="220"/>
        <end position="255"/>
    </location>
</feature>
<dbReference type="PANTHER" id="PTHR47926:SF364">
    <property type="entry name" value="PENTATRICOPEPTIDE REPEAT-CONTAINING PROTEIN"/>
    <property type="match status" value="1"/>
</dbReference>
<feature type="repeat" description="PPR" evidence="2">
    <location>
        <begin position="529"/>
        <end position="559"/>
    </location>
</feature>
<evidence type="ECO:0000313" key="4">
    <source>
        <dbReference type="Proteomes" id="UP000036987"/>
    </source>
</evidence>
<dbReference type="AlphaFoldDB" id="A0A0K9PD03"/>
<dbReference type="OrthoDB" id="185373at2759"/>
<gene>
    <name evidence="3" type="ORF">ZOSMA_2G01080</name>
</gene>
<dbReference type="STRING" id="29655.A0A0K9PD03"/>
<keyword evidence="4" id="KW-1185">Reference proteome</keyword>
<dbReference type="Pfam" id="PF12854">
    <property type="entry name" value="PPR_1"/>
    <property type="match status" value="1"/>
</dbReference>
<keyword evidence="1" id="KW-0677">Repeat</keyword>
<dbReference type="Pfam" id="PF13041">
    <property type="entry name" value="PPR_2"/>
    <property type="match status" value="1"/>
</dbReference>
<dbReference type="Pfam" id="PF20431">
    <property type="entry name" value="E_motif"/>
    <property type="match status" value="1"/>
</dbReference>
<dbReference type="InterPro" id="IPR011990">
    <property type="entry name" value="TPR-like_helical_dom_sf"/>
</dbReference>
<dbReference type="NCBIfam" id="TIGR00756">
    <property type="entry name" value="PPR"/>
    <property type="match status" value="8"/>
</dbReference>
<dbReference type="OMA" id="DPNEHTI"/>
<organism evidence="3 4">
    <name type="scientific">Zostera marina</name>
    <name type="common">Eelgrass</name>
    <dbReference type="NCBI Taxonomy" id="29655"/>
    <lineage>
        <taxon>Eukaryota</taxon>
        <taxon>Viridiplantae</taxon>
        <taxon>Streptophyta</taxon>
        <taxon>Embryophyta</taxon>
        <taxon>Tracheophyta</taxon>
        <taxon>Spermatophyta</taxon>
        <taxon>Magnoliopsida</taxon>
        <taxon>Liliopsida</taxon>
        <taxon>Zosteraceae</taxon>
        <taxon>Zostera</taxon>
    </lineage>
</organism>
<dbReference type="FunFam" id="1.25.40.10:FF:000090">
    <property type="entry name" value="Pentatricopeptide repeat-containing protein, chloroplastic"/>
    <property type="match status" value="1"/>
</dbReference>
<dbReference type="Pfam" id="PF01535">
    <property type="entry name" value="PPR"/>
    <property type="match status" value="6"/>
</dbReference>
<protein>
    <submittedName>
        <fullName evidence="3">Pentatricopeptide repeat protein 78</fullName>
    </submittedName>
</protein>
<reference evidence="4" key="1">
    <citation type="journal article" date="2016" name="Nature">
        <title>The genome of the seagrass Zostera marina reveals angiosperm adaptation to the sea.</title>
        <authorList>
            <person name="Olsen J.L."/>
            <person name="Rouze P."/>
            <person name="Verhelst B."/>
            <person name="Lin Y.-C."/>
            <person name="Bayer T."/>
            <person name="Collen J."/>
            <person name="Dattolo E."/>
            <person name="De Paoli E."/>
            <person name="Dittami S."/>
            <person name="Maumus F."/>
            <person name="Michel G."/>
            <person name="Kersting A."/>
            <person name="Lauritano C."/>
            <person name="Lohaus R."/>
            <person name="Toepel M."/>
            <person name="Tonon T."/>
            <person name="Vanneste K."/>
            <person name="Amirebrahimi M."/>
            <person name="Brakel J."/>
            <person name="Bostroem C."/>
            <person name="Chovatia M."/>
            <person name="Grimwood J."/>
            <person name="Jenkins J.W."/>
            <person name="Jueterbock A."/>
            <person name="Mraz A."/>
            <person name="Stam W.T."/>
            <person name="Tice H."/>
            <person name="Bornberg-Bauer E."/>
            <person name="Green P.J."/>
            <person name="Pearson G.A."/>
            <person name="Procaccini G."/>
            <person name="Duarte C.M."/>
            <person name="Schmutz J."/>
            <person name="Reusch T.B.H."/>
            <person name="Van de Peer Y."/>
        </authorList>
    </citation>
    <scope>NUCLEOTIDE SEQUENCE [LARGE SCALE GENOMIC DNA]</scope>
    <source>
        <strain evidence="4">cv. Finnish</strain>
    </source>
</reference>
<feature type="repeat" description="PPR" evidence="2">
    <location>
        <begin position="320"/>
        <end position="354"/>
    </location>
</feature>
<dbReference type="PROSITE" id="PS51375">
    <property type="entry name" value="PPR"/>
    <property type="match status" value="5"/>
</dbReference>
<dbReference type="EMBL" id="LFYR01000981">
    <property type="protein sequence ID" value="KMZ66095.1"/>
    <property type="molecule type" value="Genomic_DNA"/>
</dbReference>
<name>A0A0K9PD03_ZOSMR</name>
<accession>A0A0K9PD03</accession>
<dbReference type="Proteomes" id="UP000036987">
    <property type="component" value="Unassembled WGS sequence"/>
</dbReference>
<feature type="repeat" description="PPR" evidence="2">
    <location>
        <begin position="425"/>
        <end position="459"/>
    </location>
</feature>
<dbReference type="GO" id="GO:0003723">
    <property type="term" value="F:RNA binding"/>
    <property type="evidence" value="ECO:0000318"/>
    <property type="project" value="GO_Central"/>
</dbReference>
<dbReference type="InterPro" id="IPR002885">
    <property type="entry name" value="PPR_rpt"/>
</dbReference>
<dbReference type="InterPro" id="IPR046848">
    <property type="entry name" value="E_motif"/>
</dbReference>
<dbReference type="GO" id="GO:0005739">
    <property type="term" value="C:mitochondrion"/>
    <property type="evidence" value="ECO:0000318"/>
    <property type="project" value="GO_Central"/>
</dbReference>
<comment type="caution">
    <text evidence="3">The sequence shown here is derived from an EMBL/GenBank/DDBJ whole genome shotgun (WGS) entry which is preliminary data.</text>
</comment>
<dbReference type="Gene3D" id="1.25.40.10">
    <property type="entry name" value="Tetratricopeptide repeat domain"/>
    <property type="match status" value="6"/>
</dbReference>
<proteinExistence type="predicted"/>
<dbReference type="GO" id="GO:0009451">
    <property type="term" value="P:RNA modification"/>
    <property type="evidence" value="ECO:0000318"/>
    <property type="project" value="GO_Central"/>
</dbReference>
<sequence length="741" mass="82589">MTSSPCYPTILLFPKVPRLYKHSPTGFYSDQLHRWTKSRTKHGTKKSHPIACSTGYGRILRHHLNTGNLDEAKELYIEKMTRPSSAGVVLESKMVDAFMKSGRVDDAFWVFDQMTERNVVTWTSMISGCCRNPRFLHTAVNLFVEMISIGVHLNDFACNAALGVGSSLRNLQFGEQIHSLILRLGFDCYVRTACCLIGFYVKCGSFDAAELVFDRMVEPDLVAYTTMITGLCNEGRFDEAVGMFGRLMMVDDIRPNEHTLGSVLKSCELEVGKQIHGYMIKSKDFSDGDVFAGTALLELYSRNNMIENAKLIFSKLAVKNVVTWTSMIACYHRNNNSDAAVSVFLQMLDSEVNPNEFTFAVVIAACGSHSNLTTVATQILTLIIKLDLFTSDEKNRISNAFLATFSRSGEIESMEKIFSRITSPDTVSWTSMISGYSQNNLDADAVSLFRRMIEKDQTSLIASDYALSAVLSSSANVTSLTQGRHLHCLALKIGSSRHVCVGNALINMYTKSGSINAAIDIFRDMSSHDLTSWNSLIHGYASLGMGMEALRTFDQMHPTVPDESTFVSVLFACAHMSESEALNRFDSMRTVYSIEPGPIHYTCLVDAIGRAGKLEEAMEIIQRMPFDPDLLIWKSLLGSCKLHGNIELGKVVAGKVSELAPMDSAGYVLLSNMHKQRGEWEEADEARKVMDRRYVRKVAAQSWIEIGNVIHGFLAGDRSHRRSPDIYRTLKQLSIGIKDDR</sequence>
<feature type="repeat" description="PPR" evidence="2">
    <location>
        <begin position="118"/>
        <end position="153"/>
    </location>
</feature>
<dbReference type="FunFam" id="1.25.40.10:FF:000285">
    <property type="entry name" value="Pentatricopeptide repeat-containing protein, chloroplastic"/>
    <property type="match status" value="1"/>
</dbReference>
<dbReference type="InterPro" id="IPR046960">
    <property type="entry name" value="PPR_At4g14850-like_plant"/>
</dbReference>